<organism evidence="2 3">
    <name type="scientific">Brevundimonas vancanneytii</name>
    <dbReference type="NCBI Taxonomy" id="1325724"/>
    <lineage>
        <taxon>Bacteria</taxon>
        <taxon>Pseudomonadati</taxon>
        <taxon>Pseudomonadota</taxon>
        <taxon>Alphaproteobacteria</taxon>
        <taxon>Caulobacterales</taxon>
        <taxon>Caulobacteraceae</taxon>
        <taxon>Brevundimonas</taxon>
    </lineage>
</organism>
<keyword evidence="3" id="KW-1185">Reference proteome</keyword>
<evidence type="ECO:0000313" key="3">
    <source>
        <dbReference type="Proteomes" id="UP000309952"/>
    </source>
</evidence>
<dbReference type="InterPro" id="IPR036388">
    <property type="entry name" value="WH-like_DNA-bd_sf"/>
</dbReference>
<gene>
    <name evidence="2" type="ORF">NCTC9239_01356</name>
</gene>
<accession>A0A4P1K2P5</accession>
<dbReference type="SUPFAM" id="SSF46785">
    <property type="entry name" value="Winged helix' DNA-binding domain"/>
    <property type="match status" value="1"/>
</dbReference>
<reference evidence="2 3" key="1">
    <citation type="submission" date="2019-04" db="EMBL/GenBank/DDBJ databases">
        <authorList>
            <consortium name="Pathogen Informatics"/>
        </authorList>
    </citation>
    <scope>NUCLEOTIDE SEQUENCE [LARGE SCALE GENOMIC DNA]</scope>
    <source>
        <strain evidence="2 3">NCTC9239</strain>
    </source>
</reference>
<dbReference type="RefSeq" id="WP_138141286.1">
    <property type="nucleotide sequence ID" value="NZ_LR588407.1"/>
</dbReference>
<dbReference type="Gene3D" id="1.10.10.10">
    <property type="entry name" value="Winged helix-like DNA-binding domain superfamily/Winged helix DNA-binding domain"/>
    <property type="match status" value="1"/>
</dbReference>
<dbReference type="Proteomes" id="UP000309952">
    <property type="component" value="Chromosome"/>
</dbReference>
<evidence type="ECO:0000313" key="2">
    <source>
        <dbReference type="EMBL" id="VTO14324.1"/>
    </source>
</evidence>
<keyword evidence="2" id="KW-0238">DNA-binding</keyword>
<proteinExistence type="predicted"/>
<feature type="domain" description="HTH lysR-type" evidence="1">
    <location>
        <begin position="28"/>
        <end position="64"/>
    </location>
</feature>
<dbReference type="PANTHER" id="PTHR30432">
    <property type="entry name" value="TRANSCRIPTIONAL REGULATOR MODE"/>
    <property type="match status" value="1"/>
</dbReference>
<dbReference type="GO" id="GO:0003700">
    <property type="term" value="F:DNA-binding transcription factor activity"/>
    <property type="evidence" value="ECO:0007669"/>
    <property type="project" value="InterPro"/>
</dbReference>
<dbReference type="InterPro" id="IPR051815">
    <property type="entry name" value="Molybdate_resp_trans_reg"/>
</dbReference>
<sequence>MREVAAGLEASVSLFREGRSPVSTDRTALLRAVEETGSISGAARRLGLSYRGAWDQVQALNNLFRKPPDRRGAWPIG</sequence>
<dbReference type="PANTHER" id="PTHR30432:SF1">
    <property type="entry name" value="DNA-BINDING TRANSCRIPTIONAL DUAL REGULATOR MODE"/>
    <property type="match status" value="1"/>
</dbReference>
<dbReference type="Pfam" id="PF00126">
    <property type="entry name" value="HTH_1"/>
    <property type="match status" value="1"/>
</dbReference>
<dbReference type="InterPro" id="IPR036390">
    <property type="entry name" value="WH_DNA-bd_sf"/>
</dbReference>
<name>A0A4P1K2P5_9CAUL</name>
<dbReference type="EMBL" id="LR588407">
    <property type="protein sequence ID" value="VTO14324.1"/>
    <property type="molecule type" value="Genomic_DNA"/>
</dbReference>
<protein>
    <submittedName>
        <fullName evidence="2">DNA-binding transcriptional regulator ModE</fullName>
    </submittedName>
</protein>
<dbReference type="InterPro" id="IPR000847">
    <property type="entry name" value="LysR_HTH_N"/>
</dbReference>
<dbReference type="GO" id="GO:0003677">
    <property type="term" value="F:DNA binding"/>
    <property type="evidence" value="ECO:0007669"/>
    <property type="project" value="UniProtKB-KW"/>
</dbReference>
<dbReference type="AlphaFoldDB" id="A0A4P1K2P5"/>
<dbReference type="KEGG" id="bvy:NCTC9239_01356"/>
<evidence type="ECO:0000259" key="1">
    <source>
        <dbReference type="Pfam" id="PF00126"/>
    </source>
</evidence>